<dbReference type="Proteomes" id="UP000236413">
    <property type="component" value="Unassembled WGS sequence"/>
</dbReference>
<name>A0A316W9S0_9FLAO</name>
<comment type="caution">
    <text evidence="1">The sequence shown here is derived from an EMBL/GenBank/DDBJ whole genome shotgun (WGS) entry which is preliminary data.</text>
</comment>
<dbReference type="AlphaFoldDB" id="A0A316W9S0"/>
<accession>A0A316W9S0</accession>
<evidence type="ECO:0000313" key="1">
    <source>
        <dbReference type="EMBL" id="PWN58062.1"/>
    </source>
</evidence>
<organism evidence="1 2">
    <name type="scientific">Chryseobacterium viscerum</name>
    <dbReference type="NCBI Taxonomy" id="1037377"/>
    <lineage>
        <taxon>Bacteria</taxon>
        <taxon>Pseudomonadati</taxon>
        <taxon>Bacteroidota</taxon>
        <taxon>Flavobacteriia</taxon>
        <taxon>Flavobacteriales</taxon>
        <taxon>Weeksellaceae</taxon>
        <taxon>Chryseobacterium group</taxon>
        <taxon>Chryseobacterium</taxon>
    </lineage>
</organism>
<protein>
    <submittedName>
        <fullName evidence="1">Uncharacterized protein</fullName>
    </submittedName>
</protein>
<reference evidence="1 2" key="1">
    <citation type="submission" date="2018-04" db="EMBL/GenBank/DDBJ databases">
        <title>Chryseobacterium oncorhynchi 701B-08T from rainbow trout, and Chryseobacterium viscerum 687B-08T from diseased fish.</title>
        <authorList>
            <person name="Jeong J.-J."/>
            <person name="Lee Y.J."/>
            <person name="Pathiraja D."/>
            <person name="Park B."/>
            <person name="Choi I.-G."/>
            <person name="Kim K.D."/>
        </authorList>
    </citation>
    <scope>NUCLEOTIDE SEQUENCE [LARGE SCALE GENOMIC DNA]</scope>
    <source>
        <strain evidence="1 2">687B-08</strain>
    </source>
</reference>
<dbReference type="RefSeq" id="WP_103234172.1">
    <property type="nucleotide sequence ID" value="NZ_PPEG02000014.1"/>
</dbReference>
<gene>
    <name evidence="1" type="ORF">C1634_024855</name>
</gene>
<proteinExistence type="predicted"/>
<sequence>MDVKYAYYSTSKGYRVVGGTAAHFLKADGSLDSKEYIDRYSEQTIDSTKTIGIQNTIYSGWDRSSVANPQMGPISLLNLALQGAYPLYGDEEFRNGNNSIGIYNNYGNGNVTMTREAASNLPNRSGMQLRFNYNGNGATPGLGGFILGFMARTNAVFIQKFMAKLPVGYSFNNAENYMGANASVIWLTSRAGTGKWETYVRAVMCGTGTSFGNGGHVYVSGPNTALEFYLAFAEIYEVNSSVFSRIKEAFYAKNETIHFNGAISDLITVGDSYTQKKLLSTSWDGTNGDQILLRVPGSQNNGAYLRYSQNGALNGNIGLLGSDNLTGGQILNSQGDNLYLGNSSLPNMVLQTTTNTLFNYAGVGSIYNFNVNGVYLDRNINFNKDNSGVNFFDGGKVYKKAGGGVHINKGNNGLDPRVENADGSQSWVIFHGGNYSPFKNLRNGVVLEDVSESGIYRQDLPTSEFNYTTTLNLNSSDGRQQLTIDRSGKGMKFRGTPTGSGNASWSDWREVYHSGNFNPANYITQFTLNNQLGNYAALNGVQTFTNTNTFQRSPVIPPGTLGTHAVNVNQLNTKANGQENATAVGFSSGNVPTSDGNSFPYMYHNSGLYVALATQSYLQTNFLSTPNGTSVIISGSNLNNYLKTGFYRGSGLTNAPFNNTGWWYVTVETHDGTWVTQKATSFGSGNTSNITYQRTMAGGNWSGWAQVWTAQDFTATSIQQWNYMAQYGLQLNSDFSVNTGSALAIGDGHFGAESGVIDFKWRALVAAKRKEYYCYGSEHDGWSGLNYHGESKLFGMGRESNKNDKLTVEGSVKASKNFKSEEENPDTMFIPNGRTATLKDEIVNDQSDPDNYAVRLDPHEYEFSSPGDLSIDDRNRLIHIIGEQIKMVVNFKEIYPKQQIVIYNFDYNGGTMGVDIYGKRVYNISAGCSLRLYVTKSRRVIAEQEQKSKFIW</sequence>
<evidence type="ECO:0000313" key="2">
    <source>
        <dbReference type="Proteomes" id="UP000236413"/>
    </source>
</evidence>
<dbReference type="CDD" id="cd19958">
    <property type="entry name" value="pyocin_knob"/>
    <property type="match status" value="1"/>
</dbReference>
<dbReference type="EMBL" id="PPEG02000014">
    <property type="protein sequence ID" value="PWN58062.1"/>
    <property type="molecule type" value="Genomic_DNA"/>
</dbReference>